<dbReference type="GeneID" id="90542196"/>
<dbReference type="RefSeq" id="XP_065330510.1">
    <property type="nucleotide sequence ID" value="XM_065474438.1"/>
</dbReference>
<gene>
    <name evidence="2" type="ORF">VNE69_08120</name>
</gene>
<accession>A0AAX4JEE2</accession>
<proteinExistence type="predicted"/>
<feature type="compositionally biased region" description="Polar residues" evidence="1">
    <location>
        <begin position="287"/>
        <end position="297"/>
    </location>
</feature>
<dbReference type="KEGG" id="vnx:VNE69_08120"/>
<protein>
    <submittedName>
        <fullName evidence="2">Uncharacterized protein</fullName>
    </submittedName>
</protein>
<evidence type="ECO:0000313" key="3">
    <source>
        <dbReference type="Proteomes" id="UP001334084"/>
    </source>
</evidence>
<feature type="region of interest" description="Disordered" evidence="1">
    <location>
        <begin position="276"/>
        <end position="297"/>
    </location>
</feature>
<evidence type="ECO:0000256" key="1">
    <source>
        <dbReference type="SAM" id="MobiDB-lite"/>
    </source>
</evidence>
<dbReference type="AlphaFoldDB" id="A0AAX4JEE2"/>
<reference evidence="2" key="1">
    <citation type="journal article" date="2024" name="BMC Genomics">
        <title>Functional annotation of a divergent genome using sequence and structure-based similarity.</title>
        <authorList>
            <person name="Svedberg D."/>
            <person name="Winiger R.R."/>
            <person name="Berg A."/>
            <person name="Sharma H."/>
            <person name="Tellgren-Roth C."/>
            <person name="Debrunner-Vossbrinck B.A."/>
            <person name="Vossbrinck C.R."/>
            <person name="Barandun J."/>
        </authorList>
    </citation>
    <scope>NUCLEOTIDE SEQUENCE</scope>
    <source>
        <strain evidence="2">Illinois isolate</strain>
    </source>
</reference>
<dbReference type="EMBL" id="CP142733">
    <property type="protein sequence ID" value="WUR04365.1"/>
    <property type="molecule type" value="Genomic_DNA"/>
</dbReference>
<dbReference type="Proteomes" id="UP001334084">
    <property type="component" value="Chromosome 8"/>
</dbReference>
<name>A0AAX4JEE2_9MICR</name>
<sequence length="297" mass="33991">MVLYIYIGLAEAQPISSYIITELVKKDLINGVINTYNKRSNSGKECKPYYFQPVTSASNPNLMNLIRSYDTNSNEEKKLMDCFSKSVIVLMATLPLNKDKTYYIDVMKTYDGLVVDTYSTSEKLMFDVSTKFYNLRWLNVYNPSTIHGPETIQKFYGVDLSKPEKFNVENEDHDLEVKTIRRGLQGMCKKAVCKVLKQVGGISLTRKILNNTEISVNFDFNPKDDKKINHSFSLDKNKTTESTTKVPESSCTSKDIGWNKKLMKSVLGNGEYQNFDEGYNPDMYPQPKNSTNNQVRK</sequence>
<keyword evidence="3" id="KW-1185">Reference proteome</keyword>
<organism evidence="2 3">
    <name type="scientific">Vairimorpha necatrix</name>
    <dbReference type="NCBI Taxonomy" id="6039"/>
    <lineage>
        <taxon>Eukaryota</taxon>
        <taxon>Fungi</taxon>
        <taxon>Fungi incertae sedis</taxon>
        <taxon>Microsporidia</taxon>
        <taxon>Nosematidae</taxon>
        <taxon>Vairimorpha</taxon>
    </lineage>
</organism>
<evidence type="ECO:0000313" key="2">
    <source>
        <dbReference type="EMBL" id="WUR04365.1"/>
    </source>
</evidence>